<feature type="domain" description="4Fe-4S ferredoxin-type" evidence="11">
    <location>
        <begin position="197"/>
        <end position="227"/>
    </location>
</feature>
<evidence type="ECO:0000256" key="4">
    <source>
        <dbReference type="ARBA" id="ARBA00022723"/>
    </source>
</evidence>
<dbReference type="PROSITE" id="PS51379">
    <property type="entry name" value="4FE4S_FER_2"/>
    <property type="match status" value="1"/>
</dbReference>
<feature type="binding site" evidence="9">
    <location>
        <position position="177"/>
    </location>
    <ligand>
        <name>cob(II)alamin</name>
        <dbReference type="ChEBI" id="CHEBI:16304"/>
    </ligand>
</feature>
<proteinExistence type="inferred from homology"/>
<feature type="binding site" evidence="9">
    <location>
        <position position="153"/>
    </location>
    <ligand>
        <name>cob(II)alamin</name>
        <dbReference type="ChEBI" id="CHEBI:16304"/>
    </ligand>
</feature>
<dbReference type="EC" id="1.17.99.6" evidence="9"/>
<dbReference type="InterPro" id="IPR017896">
    <property type="entry name" value="4Fe4S_Fe-S-bd"/>
</dbReference>
<feature type="binding site" evidence="9">
    <location>
        <position position="210"/>
    </location>
    <ligand>
        <name>[4Fe-4S] cluster</name>
        <dbReference type="ChEBI" id="CHEBI:49883"/>
        <label>1</label>
    </ligand>
</feature>
<feature type="active site" description="Proton donor" evidence="9">
    <location>
        <position position="153"/>
    </location>
</feature>
<dbReference type="GO" id="GO:0051539">
    <property type="term" value="F:4 iron, 4 sulfur cluster binding"/>
    <property type="evidence" value="ECO:0007669"/>
    <property type="project" value="UniProtKB-KW"/>
</dbReference>
<comment type="function">
    <text evidence="9">Catalyzes the conversion of epoxyqueuosine (oQ) to queuosine (Q), which is a hypermodified base found in the wobble positions of tRNA(Asp), tRNA(Asn), tRNA(His) and tRNA(Tyr).</text>
</comment>
<comment type="pathway">
    <text evidence="9">tRNA modification; tRNA-queuosine biosynthesis.</text>
</comment>
<evidence type="ECO:0000256" key="3">
    <source>
        <dbReference type="ARBA" id="ARBA00022694"/>
    </source>
</evidence>
<keyword evidence="2 9" id="KW-0963">Cytoplasm</keyword>
<dbReference type="PANTHER" id="PTHR30002">
    <property type="entry name" value="EPOXYQUEUOSINE REDUCTASE"/>
    <property type="match status" value="1"/>
</dbReference>
<dbReference type="NCBIfam" id="TIGR00276">
    <property type="entry name" value="tRNA epoxyqueuosine(34) reductase QueG"/>
    <property type="match status" value="1"/>
</dbReference>
<feature type="binding site" evidence="9">
    <location>
        <position position="213"/>
    </location>
    <ligand>
        <name>[4Fe-4S] cluster</name>
        <dbReference type="ChEBI" id="CHEBI:49883"/>
        <label>1</label>
    </ligand>
</feature>
<dbReference type="HAMAP" id="MF_00916">
    <property type="entry name" value="QueG"/>
    <property type="match status" value="1"/>
</dbReference>
<dbReference type="EMBL" id="CADCTA010000107">
    <property type="protein sequence ID" value="CAA9265572.1"/>
    <property type="molecule type" value="Genomic_DNA"/>
</dbReference>
<comment type="caution">
    <text evidence="9">Lacks conserved residue(s) required for the propagation of feature annotation.</text>
</comment>
<dbReference type="GO" id="GO:0031419">
    <property type="term" value="F:cobalamin binding"/>
    <property type="evidence" value="ECO:0007669"/>
    <property type="project" value="UniProtKB-KW"/>
</dbReference>
<dbReference type="UniPathway" id="UPA00392"/>
<keyword evidence="9" id="KW-0170">Cobalt</keyword>
<feature type="binding site" evidence="9">
    <location>
        <position position="207"/>
    </location>
    <ligand>
        <name>[4Fe-4S] cluster</name>
        <dbReference type="ChEBI" id="CHEBI:49883"/>
        <label>1</label>
    </ligand>
</feature>
<keyword evidence="8 9" id="KW-0411">Iron-sulfur</keyword>
<comment type="catalytic activity">
    <reaction evidence="9">
        <text>epoxyqueuosine(34) in tRNA + AH2 = queuosine(34) in tRNA + A + H2O</text>
        <dbReference type="Rhea" id="RHEA:32159"/>
        <dbReference type="Rhea" id="RHEA-COMP:18571"/>
        <dbReference type="Rhea" id="RHEA-COMP:18582"/>
        <dbReference type="ChEBI" id="CHEBI:13193"/>
        <dbReference type="ChEBI" id="CHEBI:15377"/>
        <dbReference type="ChEBI" id="CHEBI:17499"/>
        <dbReference type="ChEBI" id="CHEBI:194431"/>
        <dbReference type="ChEBI" id="CHEBI:194443"/>
        <dbReference type="EC" id="1.17.99.6"/>
    </reaction>
</comment>
<feature type="binding site" evidence="9">
    <location>
        <position position="260"/>
    </location>
    <ligand>
        <name>[4Fe-4S] cluster</name>
        <dbReference type="ChEBI" id="CHEBI:49883"/>
        <label>2</label>
    </ligand>
</feature>
<evidence type="ECO:0000256" key="10">
    <source>
        <dbReference type="SAM" id="MobiDB-lite"/>
    </source>
</evidence>
<dbReference type="SUPFAM" id="SSF46548">
    <property type="entry name" value="alpha-helical ferredoxin"/>
    <property type="match status" value="1"/>
</dbReference>
<organism evidence="12">
    <name type="scientific">uncultured Chthoniobacterales bacterium</name>
    <dbReference type="NCBI Taxonomy" id="1836801"/>
    <lineage>
        <taxon>Bacteria</taxon>
        <taxon>Pseudomonadati</taxon>
        <taxon>Verrucomicrobiota</taxon>
        <taxon>Spartobacteria</taxon>
        <taxon>Chthoniobacterales</taxon>
        <taxon>environmental samples</taxon>
    </lineage>
</organism>
<feature type="region of interest" description="Disordered" evidence="10">
    <location>
        <begin position="1"/>
        <end position="20"/>
    </location>
</feature>
<accession>A0A6J4IYI9</accession>
<dbReference type="AlphaFoldDB" id="A0A6J4IYI9"/>
<feature type="binding site" evidence="9">
    <location>
        <position position="188"/>
    </location>
    <ligand>
        <name>cob(II)alamin</name>
        <dbReference type="ChEBI" id="CHEBI:16304"/>
    </ligand>
</feature>
<dbReference type="Pfam" id="PF13484">
    <property type="entry name" value="Fer4_16"/>
    <property type="match status" value="1"/>
</dbReference>
<dbReference type="Pfam" id="PF08331">
    <property type="entry name" value="QueG_DUF1730"/>
    <property type="match status" value="1"/>
</dbReference>
<evidence type="ECO:0000256" key="9">
    <source>
        <dbReference type="HAMAP-Rule" id="MF_00916"/>
    </source>
</evidence>
<protein>
    <recommendedName>
        <fullName evidence="9">Epoxyqueuosine reductase</fullName>
        <ecNumber evidence="9">1.17.99.6</ecNumber>
    </recommendedName>
    <alternativeName>
        <fullName evidence="9">Queuosine biosynthesis protein QueG</fullName>
    </alternativeName>
</protein>
<feature type="binding site" evidence="9">
    <location>
        <position position="242"/>
    </location>
    <ligand>
        <name>tRNA</name>
        <dbReference type="ChEBI" id="CHEBI:17843"/>
    </ligand>
</feature>
<comment type="cofactor">
    <cofactor evidence="9">
        <name>[4Fe-4S] cluster</name>
        <dbReference type="ChEBI" id="CHEBI:49883"/>
    </cofactor>
    <text evidence="9">Binds 2 [4Fe-4S] clusters per monomer.</text>
</comment>
<dbReference type="InterPro" id="IPR017900">
    <property type="entry name" value="4Fe4S_Fe_S_CS"/>
</dbReference>
<dbReference type="GO" id="GO:0008616">
    <property type="term" value="P:tRNA queuosine(34) biosynthetic process"/>
    <property type="evidence" value="ECO:0007669"/>
    <property type="project" value="UniProtKB-UniRule"/>
</dbReference>
<evidence type="ECO:0000256" key="1">
    <source>
        <dbReference type="ARBA" id="ARBA00022485"/>
    </source>
</evidence>
<dbReference type="InterPro" id="IPR013542">
    <property type="entry name" value="QueG_DUF1730"/>
</dbReference>
<comment type="similarity">
    <text evidence="9">Belongs to the QueG family.</text>
</comment>
<keyword evidence="6 9" id="KW-0560">Oxidoreductase</keyword>
<dbReference type="PANTHER" id="PTHR30002:SF4">
    <property type="entry name" value="EPOXYQUEUOSINE REDUCTASE"/>
    <property type="match status" value="1"/>
</dbReference>
<feature type="binding site" evidence="9">
    <location>
        <begin position="260"/>
        <end position="261"/>
    </location>
    <ligand>
        <name>cob(II)alamin</name>
        <dbReference type="ChEBI" id="CHEBI:16304"/>
    </ligand>
</feature>
<dbReference type="Gene3D" id="3.30.70.20">
    <property type="match status" value="1"/>
</dbReference>
<dbReference type="PROSITE" id="PS00198">
    <property type="entry name" value="4FE4S_FER_1"/>
    <property type="match status" value="1"/>
</dbReference>
<dbReference type="GO" id="GO:0046872">
    <property type="term" value="F:metal ion binding"/>
    <property type="evidence" value="ECO:0007669"/>
    <property type="project" value="UniProtKB-KW"/>
</dbReference>
<dbReference type="GO" id="GO:0005737">
    <property type="term" value="C:cytoplasm"/>
    <property type="evidence" value="ECO:0007669"/>
    <property type="project" value="UniProtKB-SubCell"/>
</dbReference>
<feature type="binding site" evidence="9">
    <location>
        <position position="235"/>
    </location>
    <ligand>
        <name>cob(II)alamin</name>
        <dbReference type="ChEBI" id="CHEBI:16304"/>
    </ligand>
</feature>
<feature type="binding site" evidence="9">
    <location>
        <position position="263"/>
    </location>
    <ligand>
        <name>[4Fe-4S] cluster</name>
        <dbReference type="ChEBI" id="CHEBI:49883"/>
        <label>2</label>
    </ligand>
</feature>
<keyword evidence="9" id="KW-0846">Cobalamin</keyword>
<keyword evidence="1 9" id="KW-0004">4Fe-4S</keyword>
<evidence type="ECO:0000259" key="11">
    <source>
        <dbReference type="PROSITE" id="PS51379"/>
    </source>
</evidence>
<dbReference type="InterPro" id="IPR004453">
    <property type="entry name" value="QueG"/>
</dbReference>
<feature type="binding site" evidence="9">
    <location>
        <position position="267"/>
    </location>
    <ligand>
        <name>[4Fe-4S] cluster</name>
        <dbReference type="ChEBI" id="CHEBI:49883"/>
        <label>1</label>
    </ligand>
</feature>
<comment type="subcellular location">
    <subcellularLocation>
        <location evidence="9">Cytoplasm</location>
    </subcellularLocation>
</comment>
<evidence type="ECO:0000256" key="2">
    <source>
        <dbReference type="ARBA" id="ARBA00022490"/>
    </source>
</evidence>
<sequence length="391" mass="43033">MSARITAPSPPLALDDKTSLGSVRPHEKLKAEIVQRATELGFASCRVARAETPRHAYEFREWLRDGAAGTMEWLHRGEEKRCDPALVLPGARSVIVVAMNYWQGTREAEPGTTRGRIARYAWGDDYHDLMLERLRSLDALLIEHGGTQKCYVDTGPILERNFAAEAGVGWQGKSTMLLDPKLGTWFFLGEILTTLDLAPDAPQPARCGSCTRCITACPTGAITDAHRLDARRCISYLTIELKGSIPLEFRPLIGDRIYGCDTCLDVCPWNRFASVSREAAFAAREPARSMQLRDYLALSEEEFRTLFHRSPIKRIKRRGLLRNVCVALGNVGTGEDLAALERAALDPEPLIAEHAAWALSRVRSRLRGSRDPAAASAGELPSLGAVTTAVA</sequence>
<reference evidence="12" key="1">
    <citation type="submission" date="2020-02" db="EMBL/GenBank/DDBJ databases">
        <authorList>
            <person name="Meier V. D."/>
        </authorList>
    </citation>
    <scope>NUCLEOTIDE SEQUENCE</scope>
    <source>
        <strain evidence="12">AVDCRST_MAG42</strain>
    </source>
</reference>
<feature type="binding site" evidence="9">
    <location>
        <position position="217"/>
    </location>
    <ligand>
        <name>[4Fe-4S] cluster</name>
        <dbReference type="ChEBI" id="CHEBI:49883"/>
        <label>2</label>
    </ligand>
</feature>
<name>A0A6J4IYI9_9BACT</name>
<keyword evidence="3 9" id="KW-0819">tRNA processing</keyword>
<evidence type="ECO:0000313" key="12">
    <source>
        <dbReference type="EMBL" id="CAA9265572.1"/>
    </source>
</evidence>
<keyword evidence="4 9" id="KW-0479">Metal-binding</keyword>
<comment type="cofactor">
    <cofactor evidence="9">
        <name>cob(II)alamin</name>
        <dbReference type="ChEBI" id="CHEBI:16304"/>
    </cofactor>
</comment>
<comment type="subunit">
    <text evidence="9">Monomer.</text>
</comment>
<keyword evidence="5 9" id="KW-0671">Queuosine biosynthesis</keyword>
<keyword evidence="7 9" id="KW-0408">Iron</keyword>
<evidence type="ECO:0000256" key="5">
    <source>
        <dbReference type="ARBA" id="ARBA00022785"/>
    </source>
</evidence>
<feature type="binding site" evidence="9">
    <location>
        <position position="81"/>
    </location>
    <ligand>
        <name>cob(II)alamin</name>
        <dbReference type="ChEBI" id="CHEBI:16304"/>
    </ligand>
</feature>
<evidence type="ECO:0000256" key="6">
    <source>
        <dbReference type="ARBA" id="ARBA00023002"/>
    </source>
</evidence>
<evidence type="ECO:0000256" key="8">
    <source>
        <dbReference type="ARBA" id="ARBA00023014"/>
    </source>
</evidence>
<dbReference type="GO" id="GO:0052693">
    <property type="term" value="F:epoxyqueuosine reductase activity"/>
    <property type="evidence" value="ECO:0007669"/>
    <property type="project" value="UniProtKB-UniRule"/>
</dbReference>
<gene>
    <name evidence="9" type="primary">queG</name>
    <name evidence="12" type="ORF">AVDCRST_MAG42-3162</name>
</gene>
<evidence type="ECO:0000256" key="7">
    <source>
        <dbReference type="ARBA" id="ARBA00023004"/>
    </source>
</evidence>
<feature type="binding site" evidence="9">
    <location>
        <position position="233"/>
    </location>
    <ligand>
        <name>[4Fe-4S] cluster</name>
        <dbReference type="ChEBI" id="CHEBI:49883"/>
        <label>2</label>
    </ligand>
</feature>